<evidence type="ECO:0000313" key="2">
    <source>
        <dbReference type="EMBL" id="SOC02562.1"/>
    </source>
</evidence>
<feature type="domain" description="Domain X" evidence="1">
    <location>
        <begin position="297"/>
        <end position="387"/>
    </location>
</feature>
<dbReference type="RefSeq" id="WP_161946621.1">
    <property type="nucleotide sequence ID" value="NZ_OBMQ01000003.1"/>
</dbReference>
<dbReference type="GO" id="GO:0005737">
    <property type="term" value="C:cytoplasm"/>
    <property type="evidence" value="ECO:0007669"/>
    <property type="project" value="UniProtKB-ARBA"/>
</dbReference>
<dbReference type="EMBL" id="OBMQ01000003">
    <property type="protein sequence ID" value="SOC02562.1"/>
    <property type="molecule type" value="Genomic_DNA"/>
</dbReference>
<dbReference type="PANTHER" id="PTHR33642">
    <property type="entry name" value="COX1/OXI3 INTRON 1 PROTEIN-RELATED"/>
    <property type="match status" value="1"/>
</dbReference>
<dbReference type="CDD" id="cd01651">
    <property type="entry name" value="RT_G2_intron"/>
    <property type="match status" value="1"/>
</dbReference>
<evidence type="ECO:0000259" key="1">
    <source>
        <dbReference type="Pfam" id="PF01348"/>
    </source>
</evidence>
<sequence length="427" mass="50102">MASNPFQQLSVYRNISRKNQKIKDCYRLLYHKDLWLKAYTNLCSDTMNVTNGTSFKMIDEMIEQLQQNTFRFSPMHRKPDSSQIVFNFKDKLVLEVMSIILSHIYEPIFSKHSHGFIGNRSYQSALLEIKNSWNGVTWCIQGVLDGESNREHQKNLLKWISKKIDDRRFLLLIHNALSCGVMTKWHLEKTDDGAQQPRQFSMLLLNIYLHELDTFIEHVIKQKSNYCKMKYVRFAHVFIIGVSSPKEDAQKLKSLIECFINNNLQLRIARGTTNIRHIGKGIPFLGYQISKCKRNYIQLNIPARALHSFALKNGYGNLDDLTIKHRKKLVNLCELEILSIYNLELKKFGNYYKLADNFHLLNKLLYIAEHSFIKTIAIKRRSSSKKVAISMRKHRQGHLSLVQQNKTGEQIIHTFLKLKDFHNYSYK</sequence>
<gene>
    <name evidence="2" type="ORF">SAMN05880501_10363</name>
</gene>
<dbReference type="GO" id="GO:0006315">
    <property type="term" value="P:homing of group II introns"/>
    <property type="evidence" value="ECO:0007669"/>
    <property type="project" value="TreeGrafter"/>
</dbReference>
<dbReference type="AlphaFoldDB" id="A0A285S5I0"/>
<dbReference type="GO" id="GO:0006397">
    <property type="term" value="P:mRNA processing"/>
    <property type="evidence" value="ECO:0007669"/>
    <property type="project" value="InterPro"/>
</dbReference>
<dbReference type="PANTHER" id="PTHR33642:SF4">
    <property type="entry name" value="COX1_OXI3 INTRON 1 PROTEIN-RELATED"/>
    <property type="match status" value="1"/>
</dbReference>
<dbReference type="Pfam" id="PF01348">
    <property type="entry name" value="Intron_maturas2"/>
    <property type="match status" value="1"/>
</dbReference>
<evidence type="ECO:0000313" key="3">
    <source>
        <dbReference type="Proteomes" id="UP000219636"/>
    </source>
</evidence>
<accession>A0A285S5I0</accession>
<proteinExistence type="predicted"/>
<protein>
    <submittedName>
        <fullName evidence="2">Type II intron maturase</fullName>
    </submittedName>
</protein>
<name>A0A285S5I0_9BACL</name>
<keyword evidence="3" id="KW-1185">Reference proteome</keyword>
<reference evidence="3" key="1">
    <citation type="submission" date="2017-08" db="EMBL/GenBank/DDBJ databases">
        <authorList>
            <person name="Varghese N."/>
            <person name="Submissions S."/>
        </authorList>
    </citation>
    <scope>NUCLEOTIDE SEQUENCE [LARGE SCALE GENOMIC DNA]</scope>
    <source>
        <strain evidence="3">JC22</strain>
    </source>
</reference>
<dbReference type="InterPro" id="IPR024937">
    <property type="entry name" value="Domain_X"/>
</dbReference>
<dbReference type="GO" id="GO:0003964">
    <property type="term" value="F:RNA-directed DNA polymerase activity"/>
    <property type="evidence" value="ECO:0007669"/>
    <property type="project" value="TreeGrafter"/>
</dbReference>
<organism evidence="2 3">
    <name type="scientific">Ureibacillus xyleni</name>
    <dbReference type="NCBI Taxonomy" id="614648"/>
    <lineage>
        <taxon>Bacteria</taxon>
        <taxon>Bacillati</taxon>
        <taxon>Bacillota</taxon>
        <taxon>Bacilli</taxon>
        <taxon>Bacillales</taxon>
        <taxon>Caryophanaceae</taxon>
        <taxon>Ureibacillus</taxon>
    </lineage>
</organism>
<dbReference type="Proteomes" id="UP000219636">
    <property type="component" value="Unassembled WGS sequence"/>
</dbReference>